<gene>
    <name evidence="2" type="ORF">ABIE04_002596</name>
</gene>
<reference evidence="2 3" key="1">
    <citation type="submission" date="2024-06" db="EMBL/GenBank/DDBJ databases">
        <title>Sorghum-associated microbial communities from plants grown in Nebraska, USA.</title>
        <authorList>
            <person name="Schachtman D."/>
        </authorList>
    </citation>
    <scope>NUCLEOTIDE SEQUENCE [LARGE SCALE GENOMIC DNA]</scope>
    <source>
        <strain evidence="2 3">1757</strain>
    </source>
</reference>
<keyword evidence="3" id="KW-1185">Reference proteome</keyword>
<evidence type="ECO:0000313" key="3">
    <source>
        <dbReference type="Proteomes" id="UP001549251"/>
    </source>
</evidence>
<protein>
    <recommendedName>
        <fullName evidence="4">SAM-dependent methyltransferase</fullName>
    </recommendedName>
</protein>
<evidence type="ECO:0000313" key="2">
    <source>
        <dbReference type="EMBL" id="MET4570235.1"/>
    </source>
</evidence>
<feature type="compositionally biased region" description="Basic and acidic residues" evidence="1">
    <location>
        <begin position="15"/>
        <end position="29"/>
    </location>
</feature>
<comment type="caution">
    <text evidence="2">The sequence shown here is derived from an EMBL/GenBank/DDBJ whole genome shotgun (WGS) entry which is preliminary data.</text>
</comment>
<evidence type="ECO:0008006" key="4">
    <source>
        <dbReference type="Google" id="ProtNLM"/>
    </source>
</evidence>
<accession>A0ABV2PYW3</accession>
<sequence length="61" mass="6741">MARQPTPPPLPAAREFTHDAPDPPDSHWSHDAVAAYRHYRMQPLLTFAEAHAGIDARVSAP</sequence>
<organism evidence="2 3">
    <name type="scientific">Rhodanobacter soli</name>
    <dbReference type="NCBI Taxonomy" id="590609"/>
    <lineage>
        <taxon>Bacteria</taxon>
        <taxon>Pseudomonadati</taxon>
        <taxon>Pseudomonadota</taxon>
        <taxon>Gammaproteobacteria</taxon>
        <taxon>Lysobacterales</taxon>
        <taxon>Rhodanobacteraceae</taxon>
        <taxon>Rhodanobacter</taxon>
    </lineage>
</organism>
<dbReference type="EMBL" id="JBEPSD010000002">
    <property type="protein sequence ID" value="MET4570235.1"/>
    <property type="molecule type" value="Genomic_DNA"/>
</dbReference>
<feature type="region of interest" description="Disordered" evidence="1">
    <location>
        <begin position="1"/>
        <end position="29"/>
    </location>
</feature>
<name>A0ABV2PYW3_9GAMM</name>
<dbReference type="RefSeq" id="WP_354550826.1">
    <property type="nucleotide sequence ID" value="NZ_JBEPSD010000002.1"/>
</dbReference>
<proteinExistence type="predicted"/>
<evidence type="ECO:0000256" key="1">
    <source>
        <dbReference type="SAM" id="MobiDB-lite"/>
    </source>
</evidence>
<feature type="compositionally biased region" description="Pro residues" evidence="1">
    <location>
        <begin position="1"/>
        <end position="11"/>
    </location>
</feature>
<dbReference type="Proteomes" id="UP001549251">
    <property type="component" value="Unassembled WGS sequence"/>
</dbReference>